<protein>
    <submittedName>
        <fullName evidence="2">Transcriptional regulator</fullName>
    </submittedName>
</protein>
<keyword evidence="1" id="KW-1133">Transmembrane helix</keyword>
<keyword evidence="1" id="KW-0472">Membrane</keyword>
<gene>
    <name evidence="2" type="ORF">AWM68_20525</name>
</gene>
<dbReference type="OrthoDB" id="2692225at2"/>
<sequence>MEPITVIAILGTIIFVLLLVGAPMRPIRWIGFGVTRFCIGALLLFLLNAIGNSYDIHIPINAFTALISGIAGLPGIASLVAIEFFILN</sequence>
<feature type="transmembrane region" description="Helical" evidence="1">
    <location>
        <begin position="29"/>
        <end position="50"/>
    </location>
</feature>
<proteinExistence type="predicted"/>
<dbReference type="NCBIfam" id="TIGR02862">
    <property type="entry name" value="spore_BofA"/>
    <property type="match status" value="1"/>
</dbReference>
<evidence type="ECO:0000313" key="2">
    <source>
        <dbReference type="EMBL" id="KZE65624.1"/>
    </source>
</evidence>
<dbReference type="RefSeq" id="WP_066242582.1">
    <property type="nucleotide sequence ID" value="NZ_LRFC01000027.1"/>
</dbReference>
<comment type="caution">
    <text evidence="2">The sequence shown here is derived from an EMBL/GenBank/DDBJ whole genome shotgun (WGS) entry which is preliminary data.</text>
</comment>
<keyword evidence="1" id="KW-0812">Transmembrane</keyword>
<accession>A0A163QSY9</accession>
<feature type="transmembrane region" description="Helical" evidence="1">
    <location>
        <begin position="6"/>
        <end position="22"/>
    </location>
</feature>
<evidence type="ECO:0000256" key="1">
    <source>
        <dbReference type="SAM" id="Phobius"/>
    </source>
</evidence>
<name>A0A163QSY9_9BACL</name>
<dbReference type="AlphaFoldDB" id="A0A163QSY9"/>
<reference evidence="3" key="1">
    <citation type="submission" date="2016-01" db="EMBL/GenBank/DDBJ databases">
        <title>Draft genome of Chromobacterium sp. F49.</title>
        <authorList>
            <person name="Hong K.W."/>
        </authorList>
    </citation>
    <scope>NUCLEOTIDE SEQUENCE [LARGE SCALE GENOMIC DNA]</scope>
    <source>
        <strain evidence="3">P7IIIA</strain>
    </source>
</reference>
<keyword evidence="3" id="KW-1185">Reference proteome</keyword>
<feature type="transmembrane region" description="Helical" evidence="1">
    <location>
        <begin position="62"/>
        <end position="87"/>
    </location>
</feature>
<organism evidence="2 3">
    <name type="scientific">Fictibacillus phosphorivorans</name>
    <dbReference type="NCBI Taxonomy" id="1221500"/>
    <lineage>
        <taxon>Bacteria</taxon>
        <taxon>Bacillati</taxon>
        <taxon>Bacillota</taxon>
        <taxon>Bacilli</taxon>
        <taxon>Bacillales</taxon>
        <taxon>Fictibacillaceae</taxon>
        <taxon>Fictibacillus</taxon>
    </lineage>
</organism>
<dbReference type="Proteomes" id="UP000076567">
    <property type="component" value="Unassembled WGS sequence"/>
</dbReference>
<dbReference type="Pfam" id="PF07441">
    <property type="entry name" value="BofA"/>
    <property type="match status" value="1"/>
</dbReference>
<dbReference type="InterPro" id="IPR010001">
    <property type="entry name" value="BofA"/>
</dbReference>
<dbReference type="EMBL" id="LRFC01000027">
    <property type="protein sequence ID" value="KZE65624.1"/>
    <property type="molecule type" value="Genomic_DNA"/>
</dbReference>
<evidence type="ECO:0000313" key="3">
    <source>
        <dbReference type="Proteomes" id="UP000076567"/>
    </source>
</evidence>